<organism evidence="3 4">
    <name type="scientific">Lampropedia hyalina DSM 16112</name>
    <dbReference type="NCBI Taxonomy" id="1122156"/>
    <lineage>
        <taxon>Bacteria</taxon>
        <taxon>Pseudomonadati</taxon>
        <taxon>Pseudomonadota</taxon>
        <taxon>Betaproteobacteria</taxon>
        <taxon>Burkholderiales</taxon>
        <taxon>Comamonadaceae</taxon>
        <taxon>Lampropedia</taxon>
    </lineage>
</organism>
<accession>A0A1M4U2W1</accession>
<dbReference type="Pfam" id="PF03993">
    <property type="entry name" value="DUF349"/>
    <property type="match status" value="1"/>
</dbReference>
<feature type="compositionally biased region" description="Low complexity" evidence="2">
    <location>
        <begin position="267"/>
        <end position="322"/>
    </location>
</feature>
<evidence type="ECO:0000256" key="1">
    <source>
        <dbReference type="SAM" id="Coils"/>
    </source>
</evidence>
<gene>
    <name evidence="3" type="ORF">SAMN02745117_00415</name>
</gene>
<sequence length="547" mass="59273">MDCSRPPKASPQPAASGSRKLQQQLRELREHWRQVDRANAPNAHLWKRFDEAASKAHAIVEEWLVKVKAEAAEHKAERNRLLDEFIAWGKAHAEEANQDLKGLQRQLQQWNNRWRNAGHVSDKLYTGLQERWKAAHDAIAAPVEQAQKESIAIRRSLIEEAQQLASAAELNINAVKNLQQRWQAQAHTVSIDRKQEQKLWEAFRKPLDDAFNRKSSQREQQATAPLSAHDQAVLQASAAVEEAIRNGDVAAIREAVQALEQASRQGAAAEAPAASSTPTATATATDAASETAATGTPEADTTAVAAATDETTATTTEAAPAPVAAPAPAKPLIARRGDDRPGQPRSSLGAAVPSRERDGQKGKGREGRDGRDSRDGRERRAPVGSERAPRAATPRLGDKAFRAQRNALENAQLALRKLASQAHGESLVQLLDAWQKRDAATVPPAAQLGKKISNAQWTQWQQAIGGSAADASAAQQALLRLEIAAEVPTPAEALPQRRALQLQLLTQKHAASPVETWQADVGKVLAAPADDDSSKRLQNALKALLRK</sequence>
<evidence type="ECO:0000313" key="4">
    <source>
        <dbReference type="Proteomes" id="UP000184327"/>
    </source>
</evidence>
<dbReference type="AlphaFoldDB" id="A0A1M4U2W1"/>
<evidence type="ECO:0008006" key="5">
    <source>
        <dbReference type="Google" id="ProtNLM"/>
    </source>
</evidence>
<keyword evidence="4" id="KW-1185">Reference proteome</keyword>
<keyword evidence="1" id="KW-0175">Coiled coil</keyword>
<dbReference type="OrthoDB" id="5523335at2"/>
<dbReference type="Proteomes" id="UP000184327">
    <property type="component" value="Unassembled WGS sequence"/>
</dbReference>
<feature type="coiled-coil region" evidence="1">
    <location>
        <begin position="64"/>
        <end position="113"/>
    </location>
</feature>
<dbReference type="STRING" id="1122156.SAMN02745117_00415"/>
<reference evidence="3 4" key="1">
    <citation type="submission" date="2016-11" db="EMBL/GenBank/DDBJ databases">
        <authorList>
            <person name="Jaros S."/>
            <person name="Januszkiewicz K."/>
            <person name="Wedrychowicz H."/>
        </authorList>
    </citation>
    <scope>NUCLEOTIDE SEQUENCE [LARGE SCALE GENOMIC DNA]</scope>
    <source>
        <strain evidence="3 4">DSM 16112</strain>
    </source>
</reference>
<name>A0A1M4U2W1_9BURK</name>
<feature type="region of interest" description="Disordered" evidence="2">
    <location>
        <begin position="1"/>
        <end position="23"/>
    </location>
</feature>
<protein>
    <recommendedName>
        <fullName evidence="5">DUF349 domain-containing protein</fullName>
    </recommendedName>
</protein>
<dbReference type="InterPro" id="IPR007139">
    <property type="entry name" value="DUF349"/>
</dbReference>
<dbReference type="RefSeq" id="WP_084522690.1">
    <property type="nucleotide sequence ID" value="NZ_FQUZ01000003.1"/>
</dbReference>
<dbReference type="EMBL" id="FQUZ01000003">
    <property type="protein sequence ID" value="SHE50857.1"/>
    <property type="molecule type" value="Genomic_DNA"/>
</dbReference>
<feature type="compositionally biased region" description="Basic and acidic residues" evidence="2">
    <location>
        <begin position="354"/>
        <end position="381"/>
    </location>
</feature>
<evidence type="ECO:0000313" key="3">
    <source>
        <dbReference type="EMBL" id="SHE50857.1"/>
    </source>
</evidence>
<proteinExistence type="predicted"/>
<feature type="compositionally biased region" description="Polar residues" evidence="2">
    <location>
        <begin position="13"/>
        <end position="23"/>
    </location>
</feature>
<feature type="region of interest" description="Disordered" evidence="2">
    <location>
        <begin position="267"/>
        <end position="394"/>
    </location>
</feature>
<evidence type="ECO:0000256" key="2">
    <source>
        <dbReference type="SAM" id="MobiDB-lite"/>
    </source>
</evidence>